<feature type="transmembrane region" description="Helical" evidence="1">
    <location>
        <begin position="141"/>
        <end position="161"/>
    </location>
</feature>
<reference evidence="2 3" key="1">
    <citation type="journal article" date="2016" name="Nat. Commun.">
        <title>Thousands of microbial genomes shed light on interconnected biogeochemical processes in an aquifer system.</title>
        <authorList>
            <person name="Anantharaman K."/>
            <person name="Brown C.T."/>
            <person name="Hug L.A."/>
            <person name="Sharon I."/>
            <person name="Castelle C.J."/>
            <person name="Probst A.J."/>
            <person name="Thomas B.C."/>
            <person name="Singh A."/>
            <person name="Wilkins M.J."/>
            <person name="Karaoz U."/>
            <person name="Brodie E.L."/>
            <person name="Williams K.H."/>
            <person name="Hubbard S.S."/>
            <person name="Banfield J.F."/>
        </authorList>
    </citation>
    <scope>NUCLEOTIDE SEQUENCE [LARGE SCALE GENOMIC DNA]</scope>
</reference>
<keyword evidence="1" id="KW-0812">Transmembrane</keyword>
<dbReference type="STRING" id="1802624.A2982_03380"/>
<dbReference type="Proteomes" id="UP000178771">
    <property type="component" value="Unassembled WGS sequence"/>
</dbReference>
<keyword evidence="1" id="KW-0472">Membrane</keyword>
<dbReference type="EMBL" id="MEVH01000015">
    <property type="protein sequence ID" value="OGC51687.1"/>
    <property type="molecule type" value="Genomic_DNA"/>
</dbReference>
<keyword evidence="1" id="KW-1133">Transmembrane helix</keyword>
<evidence type="ECO:0000256" key="1">
    <source>
        <dbReference type="SAM" id="Phobius"/>
    </source>
</evidence>
<organism evidence="2 3">
    <name type="scientific">candidate division WWE3 bacterium RIFCSPLOWO2_01_FULL_39_13</name>
    <dbReference type="NCBI Taxonomy" id="1802624"/>
    <lineage>
        <taxon>Bacteria</taxon>
        <taxon>Katanobacteria</taxon>
    </lineage>
</organism>
<evidence type="ECO:0008006" key="4">
    <source>
        <dbReference type="Google" id="ProtNLM"/>
    </source>
</evidence>
<feature type="transmembrane region" description="Helical" evidence="1">
    <location>
        <begin position="12"/>
        <end position="37"/>
    </location>
</feature>
<gene>
    <name evidence="2" type="ORF">A2982_03380</name>
</gene>
<comment type="caution">
    <text evidence="2">The sequence shown here is derived from an EMBL/GenBank/DDBJ whole genome shotgun (WGS) entry which is preliminary data.</text>
</comment>
<feature type="transmembrane region" description="Helical" evidence="1">
    <location>
        <begin position="57"/>
        <end position="78"/>
    </location>
</feature>
<proteinExistence type="predicted"/>
<feature type="transmembrane region" description="Helical" evidence="1">
    <location>
        <begin position="115"/>
        <end position="135"/>
    </location>
</feature>
<sequence>MYSKTLVKLIDYAIFPAVLLVFVKITAIVFLANYMGASYNVEGFRLIFTTPAEYIEINTYSSLFMYIAVVAGLIWVVVKAHIFHDTHISPRLSARLLEMDMSELIEATEIIFSQAFVWLSYAWITTIIFGFQAYFGLSSYLLFWGAFTVTILSSAMLLIDLEKEIITDRKSFEPDSPRKPKVIKFEEIKEEILV</sequence>
<protein>
    <recommendedName>
        <fullName evidence="4">DUF2975 domain-containing protein</fullName>
    </recommendedName>
</protein>
<name>A0A1F4V3B9_UNCKA</name>
<evidence type="ECO:0000313" key="2">
    <source>
        <dbReference type="EMBL" id="OGC51687.1"/>
    </source>
</evidence>
<accession>A0A1F4V3B9</accession>
<evidence type="ECO:0000313" key="3">
    <source>
        <dbReference type="Proteomes" id="UP000178771"/>
    </source>
</evidence>
<dbReference type="AlphaFoldDB" id="A0A1F4V3B9"/>